<evidence type="ECO:0000313" key="1">
    <source>
        <dbReference type="EMBL" id="SDQ80975.1"/>
    </source>
</evidence>
<name>A0ABY0TGS8_9PROT</name>
<proteinExistence type="predicted"/>
<comment type="caution">
    <text evidence="1">The sequence shown here is derived from an EMBL/GenBank/DDBJ whole genome shotgun (WGS) entry which is preliminary data.</text>
</comment>
<dbReference type="EMBL" id="FNKY01000001">
    <property type="protein sequence ID" value="SDQ80975.1"/>
    <property type="molecule type" value="Genomic_DNA"/>
</dbReference>
<keyword evidence="2" id="KW-1185">Reference proteome</keyword>
<dbReference type="RefSeq" id="WP_074632741.1">
    <property type="nucleotide sequence ID" value="NZ_FNKY01000001.1"/>
</dbReference>
<reference evidence="1 2" key="1">
    <citation type="submission" date="2016-10" db="EMBL/GenBank/DDBJ databases">
        <authorList>
            <person name="Varghese N."/>
            <person name="Submissions S."/>
        </authorList>
    </citation>
    <scope>NUCLEOTIDE SEQUENCE [LARGE SCALE GENOMIC DNA]</scope>
    <source>
        <strain evidence="1 2">Nl1</strain>
    </source>
</reference>
<dbReference type="Proteomes" id="UP000183471">
    <property type="component" value="Unassembled WGS sequence"/>
</dbReference>
<protein>
    <submittedName>
        <fullName evidence="1">Uncharacterized protein</fullName>
    </submittedName>
</protein>
<organism evidence="1 2">
    <name type="scientific">Nitrosospira multiformis</name>
    <dbReference type="NCBI Taxonomy" id="1231"/>
    <lineage>
        <taxon>Bacteria</taxon>
        <taxon>Pseudomonadati</taxon>
        <taxon>Pseudomonadota</taxon>
        <taxon>Betaproteobacteria</taxon>
        <taxon>Nitrosomonadales</taxon>
        <taxon>Nitrosomonadaceae</taxon>
        <taxon>Nitrosospira</taxon>
    </lineage>
</organism>
<gene>
    <name evidence="1" type="ORF">SAMN05216402_2379</name>
</gene>
<evidence type="ECO:0000313" key="2">
    <source>
        <dbReference type="Proteomes" id="UP000183471"/>
    </source>
</evidence>
<accession>A0ABY0TGS8</accession>
<sequence length="1201" mass="129965">MAVSYQFLPWVRRGLTVALGNPDNLGAQPLLPARASAPVGVTLAGPNAGTQINPLQMVLHGPGDVIGIDTRLVLRTDPKPHARNFEPNYLAIVDFDPPDFPWMLTPAQANADDRLRPWLVLVVLDRARTGVPKMPSNGPLPTIRITGADVKSELPGLGESWSWSHAQVVSKAVDNTGIQADLQHDPASNVSRLVCPRRLEPNKDYVACVVPAFEPGRLRGLGLAEANPAGMATLGPAWDTNVAADVLLPVYFHWEFSTGPAGDFESLARRLRTPSAYKNTPVGDALAEVGTAPMRVDDLLNGSTPGLEATMEGALVPLSYTPGAPPNGTQADSLAIIVNTPQENVVNPVGNGSTNAAGRRLEVKPPMVGAWHARKHQAAKTEFGKHWVADLNLNPRYRGAAGYGAEVVRQNQESFVDAAWDQIGTILDAEMRFNLTRLAIEAQRALKAKHFDVLAPERLLQVMGPALPRIEALAGDGTGFKIGGQTGSLGGQIDRSSLPAAMVDTALRRAISPARRSLRMASRLTRSLEALPTQTARYVGVMAQASKKPAAFSVNAFLPDGILSTKAFDTVNLGGAPGRELDLSASGLGRRFTVDQVKQITAAAGQSADLLKRSGVPELKIRTGQGVFTDLHVERFGLLAASAPTVQSTDWIVVSNSIQALGGRGVEGILIEARRESGRLQFSTVSLDARSGGVRLDKPVMRAFDRLRREIRTPDAGLPLAGIKLGNVRMADIRKFDTAGVFAALPVNALVSSPGAALLNFALNENFEFAGRPAAGRVLPTVSLTMPTVLRDRDVLQRYAVATRGTQNAWRDAYAVSRVVVKPVDFGMTGAAAIIRLRTQPEATLSARLASMVSVSNLAVNTTNEFVAAHLSLTDALARQRFMIPALFDRVMAWPKLPEALYERLAKYDKNAFMPGVDDIPQDLVMLVRVNQHFIDSFMAGANFEMNRELLWRGFPTDLRGTPFQRFWGRQLLGPAPAYPLIPLDDMQPMHLWGAQPLGNRVDPIAGDPDRVALLVRGQLLRRYPNTAVYAWKKTSGADTLLKDAAGQRPDGAVELPVFSGMIGEDITFFGFDIDHDQIEKWCFVLEEQMTEPRFGFDVAEPVTGQPGLKRRAVLLDTLVKLEANVAAPLYKNYNPYKALSWTNVDVQPGAFTSVANLVQVPNKPFASFPTLTTTPTAAEIAKALLQQPFRAYFIGSDLKT</sequence>